<organism evidence="1">
    <name type="scientific">marine sediment metagenome</name>
    <dbReference type="NCBI Taxonomy" id="412755"/>
    <lineage>
        <taxon>unclassified sequences</taxon>
        <taxon>metagenomes</taxon>
        <taxon>ecological metagenomes</taxon>
    </lineage>
</organism>
<reference evidence="1" key="1">
    <citation type="journal article" date="2014" name="Front. Microbiol.">
        <title>High frequency of phylogenetically diverse reductive dehalogenase-homologous genes in deep subseafloor sedimentary metagenomes.</title>
        <authorList>
            <person name="Kawai M."/>
            <person name="Futagami T."/>
            <person name="Toyoda A."/>
            <person name="Takaki Y."/>
            <person name="Nishi S."/>
            <person name="Hori S."/>
            <person name="Arai W."/>
            <person name="Tsubouchi T."/>
            <person name="Morono Y."/>
            <person name="Uchiyama I."/>
            <person name="Ito T."/>
            <person name="Fujiyama A."/>
            <person name="Inagaki F."/>
            <person name="Takami H."/>
        </authorList>
    </citation>
    <scope>NUCLEOTIDE SEQUENCE</scope>
    <source>
        <strain evidence="1">Expedition CK06-06</strain>
    </source>
</reference>
<name>X1LWN3_9ZZZZ</name>
<feature type="non-terminal residue" evidence="1">
    <location>
        <position position="1"/>
    </location>
</feature>
<comment type="caution">
    <text evidence="1">The sequence shown here is derived from an EMBL/GenBank/DDBJ whole genome shotgun (WGS) entry which is preliminary data.</text>
</comment>
<protein>
    <submittedName>
        <fullName evidence="1">Uncharacterized protein</fullName>
    </submittedName>
</protein>
<proteinExistence type="predicted"/>
<accession>X1LWN3</accession>
<sequence>GESKKFDMCKLDKTNSKFCFDKSSVLVIQGIE</sequence>
<evidence type="ECO:0000313" key="1">
    <source>
        <dbReference type="EMBL" id="GAI06850.1"/>
    </source>
</evidence>
<dbReference type="AlphaFoldDB" id="X1LWN3"/>
<dbReference type="EMBL" id="BARV01012698">
    <property type="protein sequence ID" value="GAI06850.1"/>
    <property type="molecule type" value="Genomic_DNA"/>
</dbReference>
<gene>
    <name evidence="1" type="ORF">S06H3_23382</name>
</gene>